<organism evidence="1 2">
    <name type="scientific">Kurthia populi</name>
    <dbReference type="NCBI Taxonomy" id="1562132"/>
    <lineage>
        <taxon>Bacteria</taxon>
        <taxon>Bacillati</taxon>
        <taxon>Bacillota</taxon>
        <taxon>Bacilli</taxon>
        <taxon>Bacillales</taxon>
        <taxon>Caryophanaceae</taxon>
        <taxon>Kurthia</taxon>
    </lineage>
</organism>
<dbReference type="RefSeq" id="WP_233600541.1">
    <property type="nucleotide sequence ID" value="NZ_JBHUOR010000143.1"/>
</dbReference>
<keyword evidence="2" id="KW-1185">Reference proteome</keyword>
<dbReference type="InterPro" id="IPR038763">
    <property type="entry name" value="DHH_sf"/>
</dbReference>
<dbReference type="SUPFAM" id="SSF64182">
    <property type="entry name" value="DHH phosphoesterases"/>
    <property type="match status" value="1"/>
</dbReference>
<comment type="caution">
    <text evidence="1">The sequence shown here is derived from an EMBL/GenBank/DDBJ whole genome shotgun (WGS) entry which is preliminary data.</text>
</comment>
<gene>
    <name evidence="1" type="ORF">ACFSY7_19880</name>
</gene>
<dbReference type="PANTHER" id="PTHR42146:SF1">
    <property type="entry name" value="OLIGORIBONUCLEASE NRNB"/>
    <property type="match status" value="1"/>
</dbReference>
<evidence type="ECO:0000313" key="1">
    <source>
        <dbReference type="EMBL" id="MFD2870763.1"/>
    </source>
</evidence>
<name>A0ABW5Y5Y3_9BACL</name>
<dbReference type="InterPro" id="IPR052968">
    <property type="entry name" value="Nucleotide_metab_enz"/>
</dbReference>
<evidence type="ECO:0000313" key="2">
    <source>
        <dbReference type="Proteomes" id="UP001597568"/>
    </source>
</evidence>
<protein>
    <submittedName>
        <fullName evidence="1">DHH family phosphoesterase</fullName>
    </submittedName>
</protein>
<accession>A0ABW5Y5Y3</accession>
<proteinExistence type="predicted"/>
<dbReference type="Gene3D" id="3.10.310.30">
    <property type="match status" value="1"/>
</dbReference>
<dbReference type="PANTHER" id="PTHR42146">
    <property type="entry name" value="3',5'-CYCLIC-NUCLEOTIDE PHOSPHODIESTERASE"/>
    <property type="match status" value="1"/>
</dbReference>
<reference evidence="2" key="1">
    <citation type="journal article" date="2019" name="Int. J. Syst. Evol. Microbiol.">
        <title>The Global Catalogue of Microorganisms (GCM) 10K type strain sequencing project: providing services to taxonomists for standard genome sequencing and annotation.</title>
        <authorList>
            <consortium name="The Broad Institute Genomics Platform"/>
            <consortium name="The Broad Institute Genome Sequencing Center for Infectious Disease"/>
            <person name="Wu L."/>
            <person name="Ma J."/>
        </authorList>
    </citation>
    <scope>NUCLEOTIDE SEQUENCE [LARGE SCALE GENOMIC DNA]</scope>
    <source>
        <strain evidence="2">KCTC 33522</strain>
    </source>
</reference>
<sequence>MNTLKLKNLPKKIGHYDKVHLISHTDLDGVGPSIVLQAYGIMHEADFVETRKVDEAVLARLEELQDNELLIITDLSVSEEVAEAITKVNKEPNARFVCLIDHHASALYLNDYSWASEIPLLDDIKMSATTLIFKYLDEAGYVVNPQSQEEDAEVIDYSPQQIAVFFDRLARFVENVRLYDTWDWHALKIQEAADLNTIFYARRRHEFIKDRFNYILTGQLFTEADDTYLTFSKDELRKVLKKKEKQLVIVKDYSLEGHDTPLNIGVVETDSYISELGNHLAEKFAEEIDCVFIVSLVKNRVSLRSIGKAVNLSEVAKHYNGGGHPNASGCDLSALGMDFIVAIQNAPKAIKK</sequence>
<dbReference type="EMBL" id="JBHUOR010000143">
    <property type="protein sequence ID" value="MFD2870763.1"/>
    <property type="molecule type" value="Genomic_DNA"/>
</dbReference>
<dbReference type="Proteomes" id="UP001597568">
    <property type="component" value="Unassembled WGS sequence"/>
</dbReference>